<evidence type="ECO:0000313" key="2">
    <source>
        <dbReference type="EMBL" id="QNG50013.1"/>
    </source>
</evidence>
<reference evidence="2 3" key="1">
    <citation type="submission" date="2020-08" db="EMBL/GenBank/DDBJ databases">
        <authorList>
            <person name="Mo P."/>
        </authorList>
    </citation>
    <scope>NUCLEOTIDE SEQUENCE [LARGE SCALE GENOMIC DNA]</scope>
    <source>
        <strain evidence="2 3">CGMCC 4.1532</strain>
    </source>
</reference>
<evidence type="ECO:0000313" key="3">
    <source>
        <dbReference type="Proteomes" id="UP000515728"/>
    </source>
</evidence>
<feature type="region of interest" description="Disordered" evidence="1">
    <location>
        <begin position="90"/>
        <end position="143"/>
    </location>
</feature>
<organism evidence="2 3">
    <name type="scientific">Pseudonocardia petroleophila</name>
    <dbReference type="NCBI Taxonomy" id="37331"/>
    <lineage>
        <taxon>Bacteria</taxon>
        <taxon>Bacillati</taxon>
        <taxon>Actinomycetota</taxon>
        <taxon>Actinomycetes</taxon>
        <taxon>Pseudonocardiales</taxon>
        <taxon>Pseudonocardiaceae</taxon>
        <taxon>Pseudonocardia</taxon>
    </lineage>
</organism>
<dbReference type="EMBL" id="CP060131">
    <property type="protein sequence ID" value="QNG50013.1"/>
    <property type="molecule type" value="Genomic_DNA"/>
</dbReference>
<dbReference type="AlphaFoldDB" id="A0A7G7MB52"/>
<protein>
    <submittedName>
        <fullName evidence="2">Uncharacterized protein</fullName>
    </submittedName>
</protein>
<name>A0A7G7MB52_9PSEU</name>
<gene>
    <name evidence="2" type="ORF">H6H00_17210</name>
</gene>
<evidence type="ECO:0000256" key="1">
    <source>
        <dbReference type="SAM" id="MobiDB-lite"/>
    </source>
</evidence>
<dbReference type="Proteomes" id="UP000515728">
    <property type="component" value="Chromosome"/>
</dbReference>
<proteinExistence type="predicted"/>
<accession>A0A7G7MB52</accession>
<dbReference type="KEGG" id="ppel:H6H00_17210"/>
<keyword evidence="3" id="KW-1185">Reference proteome</keyword>
<sequence length="143" mass="15496">MPRLLGGVLSRQLEEDVPSVAAPCIRETAQFDHVPPLPRQLDQYVDRVAAAGVGESAQLVQVGTFRCQLDQLVLRITITTSRSLTQPIEITGHCNTPPDPADHPSHSPHVVRPAEPPDVVGRCRRPRPLPGRVDDGTAGVPVR</sequence>
<dbReference type="RefSeq" id="WP_185716775.1">
    <property type="nucleotide sequence ID" value="NZ_CP060131.1"/>
</dbReference>